<keyword evidence="3" id="KW-1185">Reference proteome</keyword>
<organism evidence="2">
    <name type="scientific">Oryza glumipatula</name>
    <dbReference type="NCBI Taxonomy" id="40148"/>
    <lineage>
        <taxon>Eukaryota</taxon>
        <taxon>Viridiplantae</taxon>
        <taxon>Streptophyta</taxon>
        <taxon>Embryophyta</taxon>
        <taxon>Tracheophyta</taxon>
        <taxon>Spermatophyta</taxon>
        <taxon>Magnoliopsida</taxon>
        <taxon>Liliopsida</taxon>
        <taxon>Poales</taxon>
        <taxon>Poaceae</taxon>
        <taxon>BOP clade</taxon>
        <taxon>Oryzoideae</taxon>
        <taxon>Oryzeae</taxon>
        <taxon>Oryzinae</taxon>
        <taxon>Oryza</taxon>
    </lineage>
</organism>
<dbReference type="Gramene" id="OGLUM04G29520.1">
    <property type="protein sequence ID" value="OGLUM04G29520.1"/>
    <property type="gene ID" value="OGLUM04G29520"/>
</dbReference>
<evidence type="ECO:0000256" key="1">
    <source>
        <dbReference type="SAM" id="MobiDB-lite"/>
    </source>
</evidence>
<reference evidence="2" key="1">
    <citation type="submission" date="2015-04" db="UniProtKB">
        <authorList>
            <consortium name="EnsemblPlants"/>
        </authorList>
    </citation>
    <scope>IDENTIFICATION</scope>
</reference>
<reference evidence="2" key="2">
    <citation type="submission" date="2018-05" db="EMBL/GenBank/DDBJ databases">
        <title>OgluRS3 (Oryza glumaepatula Reference Sequence Version 3).</title>
        <authorList>
            <person name="Zhang J."/>
            <person name="Kudrna D."/>
            <person name="Lee S."/>
            <person name="Talag J."/>
            <person name="Welchert J."/>
            <person name="Wing R.A."/>
        </authorList>
    </citation>
    <scope>NUCLEOTIDE SEQUENCE [LARGE SCALE GENOMIC DNA]</scope>
</reference>
<feature type="region of interest" description="Disordered" evidence="1">
    <location>
        <begin position="23"/>
        <end position="81"/>
    </location>
</feature>
<proteinExistence type="predicted"/>
<feature type="compositionally biased region" description="Acidic residues" evidence="1">
    <location>
        <begin position="27"/>
        <end position="51"/>
    </location>
</feature>
<evidence type="ECO:0000313" key="3">
    <source>
        <dbReference type="Proteomes" id="UP000026961"/>
    </source>
</evidence>
<dbReference type="AlphaFoldDB" id="A0A0D9ZSG1"/>
<sequence>MTSPSTRSCTVFRGEETHVERVREVNGEADVEQDLGDADGDGVDYLSGDEDYVGREIHRPLPASRPPATTGSTPPPPADGVIERGKVVREREETMTGGARIREKIGIKTPNSSLLPSSTAPLASSVSGRASRCLHGSTPSAPLAVFLHRVVSVPTGVARCFHASLRSSGNRIRDGRARGRRRGEEADEAAAAAQSVQIWVFTPIMALSRRFLNLIVDNGFPGSKSLRCIDLMLQNFFNATPPNRNGSESKVVAADACI</sequence>
<protein>
    <submittedName>
        <fullName evidence="2">Uncharacterized protein</fullName>
    </submittedName>
</protein>
<dbReference type="Proteomes" id="UP000026961">
    <property type="component" value="Chromosome 4"/>
</dbReference>
<name>A0A0D9ZSG1_9ORYZ</name>
<dbReference type="HOGENOM" id="CLU_1079183_0_0_1"/>
<dbReference type="EnsemblPlants" id="OGLUM04G29520.1">
    <property type="protein sequence ID" value="OGLUM04G29520.1"/>
    <property type="gene ID" value="OGLUM04G29520"/>
</dbReference>
<accession>A0A0D9ZSG1</accession>
<evidence type="ECO:0000313" key="2">
    <source>
        <dbReference type="EnsemblPlants" id="OGLUM04G29520.1"/>
    </source>
</evidence>